<reference evidence="4 5" key="1">
    <citation type="journal article" date="2017" name="Genome Biol.">
        <title>New reference genome sequences of hot pepper reveal the massive evolution of plant disease-resistance genes by retroduplication.</title>
        <authorList>
            <person name="Kim S."/>
            <person name="Park J."/>
            <person name="Yeom S.I."/>
            <person name="Kim Y.M."/>
            <person name="Seo E."/>
            <person name="Kim K.T."/>
            <person name="Kim M.S."/>
            <person name="Lee J.M."/>
            <person name="Cheong K."/>
            <person name="Shin H.S."/>
            <person name="Kim S.B."/>
            <person name="Han K."/>
            <person name="Lee J."/>
            <person name="Park M."/>
            <person name="Lee H.A."/>
            <person name="Lee H.Y."/>
            <person name="Lee Y."/>
            <person name="Oh S."/>
            <person name="Lee J.H."/>
            <person name="Choi E."/>
            <person name="Choi E."/>
            <person name="Lee S.E."/>
            <person name="Jeon J."/>
            <person name="Kim H."/>
            <person name="Choi G."/>
            <person name="Song H."/>
            <person name="Lee J."/>
            <person name="Lee S.C."/>
            <person name="Kwon J.K."/>
            <person name="Lee H.Y."/>
            <person name="Koo N."/>
            <person name="Hong Y."/>
            <person name="Kim R.W."/>
            <person name="Kang W.H."/>
            <person name="Huh J.H."/>
            <person name="Kang B.C."/>
            <person name="Yang T.J."/>
            <person name="Lee Y.H."/>
            <person name="Bennetzen J.L."/>
            <person name="Choi D."/>
        </authorList>
    </citation>
    <scope>NUCLEOTIDE SEQUENCE [LARGE SCALE GENOMIC DNA]</scope>
    <source>
        <strain evidence="5">cv. PBC81</strain>
    </source>
</reference>
<keyword evidence="5" id="KW-1185">Reference proteome</keyword>
<gene>
    <name evidence="4" type="ORF">CQW23_13191</name>
</gene>
<sequence length="496" mass="56039">MRFRRGSKVEVINMRQSPASWRRAEILSDDGHMYTVRYDDYPGTESRGRIERVSRKNIRSSAPRVDGLENQEIGQVMEVFDESSWKTATIVKVLDRDYYFVRLTGCLKELCVHRSNIRVVQCWQDEERNFIKKGSGLCRRPGQLSALKPSKKVSKILSFSARNRFHVGGDHLAAQGCTELRKSNVSSSLLLNRTSQVAYSKNETFRNIQDLEATGRAFKRRRVGPTALKGQVNVSAKCKENLMDENYVRGSLNDVSDGYCALEKTKRSGSVGHFLIRSKETSDSHSDACSVGSCSVNDKFSNVFPEEDYCQGTELLCSDAESFQDSADKEERHSLSSPAKIAASIHSMELHAYRCTLEALYASGPLSWDQEALLTNLRISLHISNDEHLAELKTLISAGPGTHGNSWMYTSFASEKSKDDACICSTSPGVIGRIPTTTVPQIRQFMAFVVITIKLHDLFCLDNFDICMFWLKSKSIPCNYLRRRSYNMLYLCLWIL</sequence>
<evidence type="ECO:0000259" key="3">
    <source>
        <dbReference type="PROSITE" id="PS51138"/>
    </source>
</evidence>
<dbReference type="Proteomes" id="UP000224567">
    <property type="component" value="Unassembled WGS sequence"/>
</dbReference>
<dbReference type="SMART" id="SM01191">
    <property type="entry name" value="ENT"/>
    <property type="match status" value="1"/>
</dbReference>
<dbReference type="Pfam" id="PF05641">
    <property type="entry name" value="Agenet"/>
    <property type="match status" value="1"/>
</dbReference>
<evidence type="ECO:0000256" key="1">
    <source>
        <dbReference type="ARBA" id="ARBA00004123"/>
    </source>
</evidence>
<dbReference type="EMBL" id="MLFT02000005">
    <property type="protein sequence ID" value="PHT48983.1"/>
    <property type="molecule type" value="Genomic_DNA"/>
</dbReference>
<dbReference type="InterPro" id="IPR008395">
    <property type="entry name" value="Agenet-like_dom"/>
</dbReference>
<dbReference type="InterPro" id="IPR005491">
    <property type="entry name" value="ENT_dom"/>
</dbReference>
<comment type="subcellular location">
    <subcellularLocation>
        <location evidence="1">Nucleus</location>
    </subcellularLocation>
</comment>
<dbReference type="PANTHER" id="PTHR33432">
    <property type="entry name" value="PROTEIN EMSY-LIKE 4"/>
    <property type="match status" value="1"/>
</dbReference>
<dbReference type="GO" id="GO:0005634">
    <property type="term" value="C:nucleus"/>
    <property type="evidence" value="ECO:0007669"/>
    <property type="project" value="UniProtKB-SubCell"/>
</dbReference>
<dbReference type="PANTHER" id="PTHR33432:SF33">
    <property type="entry name" value="OS03G0796400 PROTEIN"/>
    <property type="match status" value="1"/>
</dbReference>
<dbReference type="Gene3D" id="1.10.1240.40">
    <property type="entry name" value="ENT domain"/>
    <property type="match status" value="1"/>
</dbReference>
<dbReference type="GO" id="GO:0050832">
    <property type="term" value="P:defense response to fungus"/>
    <property type="evidence" value="ECO:0007669"/>
    <property type="project" value="InterPro"/>
</dbReference>
<dbReference type="PROSITE" id="PS51138">
    <property type="entry name" value="ENT"/>
    <property type="match status" value="1"/>
</dbReference>
<evidence type="ECO:0000313" key="4">
    <source>
        <dbReference type="EMBL" id="PHT48983.1"/>
    </source>
</evidence>
<dbReference type="InterPro" id="IPR014002">
    <property type="entry name" value="Agenet_dom_plant"/>
</dbReference>
<name>A0A2G2WUS7_CAPBA</name>
<dbReference type="InterPro" id="IPR033485">
    <property type="entry name" value="EMSY-LIKE_plant"/>
</dbReference>
<dbReference type="SUPFAM" id="SSF158639">
    <property type="entry name" value="ENT-like"/>
    <property type="match status" value="1"/>
</dbReference>
<dbReference type="Pfam" id="PF03735">
    <property type="entry name" value="ENT"/>
    <property type="match status" value="1"/>
</dbReference>
<dbReference type="STRING" id="33114.A0A2G2WUS7"/>
<organism evidence="4 5">
    <name type="scientific">Capsicum baccatum</name>
    <name type="common">Peruvian pepper</name>
    <dbReference type="NCBI Taxonomy" id="33114"/>
    <lineage>
        <taxon>Eukaryota</taxon>
        <taxon>Viridiplantae</taxon>
        <taxon>Streptophyta</taxon>
        <taxon>Embryophyta</taxon>
        <taxon>Tracheophyta</taxon>
        <taxon>Spermatophyta</taxon>
        <taxon>Magnoliopsida</taxon>
        <taxon>eudicotyledons</taxon>
        <taxon>Gunneridae</taxon>
        <taxon>Pentapetalae</taxon>
        <taxon>asterids</taxon>
        <taxon>lamiids</taxon>
        <taxon>Solanales</taxon>
        <taxon>Solanaceae</taxon>
        <taxon>Solanoideae</taxon>
        <taxon>Capsiceae</taxon>
        <taxon>Capsicum</taxon>
    </lineage>
</organism>
<dbReference type="OrthoDB" id="663550at2759"/>
<reference evidence="5" key="2">
    <citation type="journal article" date="2017" name="J. Anim. Genet.">
        <title>Multiple reference genome sequences of hot pepper reveal the massive evolution of plant disease resistance genes by retroduplication.</title>
        <authorList>
            <person name="Kim S."/>
            <person name="Park J."/>
            <person name="Yeom S.-I."/>
            <person name="Kim Y.-M."/>
            <person name="Seo E."/>
            <person name="Kim K.-T."/>
            <person name="Kim M.-S."/>
            <person name="Lee J.M."/>
            <person name="Cheong K."/>
            <person name="Shin H.-S."/>
            <person name="Kim S.-B."/>
            <person name="Han K."/>
            <person name="Lee J."/>
            <person name="Park M."/>
            <person name="Lee H.-A."/>
            <person name="Lee H.-Y."/>
            <person name="Lee Y."/>
            <person name="Oh S."/>
            <person name="Lee J.H."/>
            <person name="Choi E."/>
            <person name="Choi E."/>
            <person name="Lee S.E."/>
            <person name="Jeon J."/>
            <person name="Kim H."/>
            <person name="Choi G."/>
            <person name="Song H."/>
            <person name="Lee J."/>
            <person name="Lee S.-C."/>
            <person name="Kwon J.-K."/>
            <person name="Lee H.-Y."/>
            <person name="Koo N."/>
            <person name="Hong Y."/>
            <person name="Kim R.W."/>
            <person name="Kang W.-H."/>
            <person name="Huh J.H."/>
            <person name="Kang B.-C."/>
            <person name="Yang T.-J."/>
            <person name="Lee Y.-H."/>
            <person name="Bennetzen J.L."/>
            <person name="Choi D."/>
        </authorList>
    </citation>
    <scope>NUCLEOTIDE SEQUENCE [LARGE SCALE GENOMIC DNA]</scope>
    <source>
        <strain evidence="5">cv. PBC81</strain>
    </source>
</reference>
<keyword evidence="2" id="KW-0539">Nucleus</keyword>
<accession>A0A2G2WUS7</accession>
<evidence type="ECO:0000256" key="2">
    <source>
        <dbReference type="ARBA" id="ARBA00023242"/>
    </source>
</evidence>
<protein>
    <recommendedName>
        <fullName evidence="3">ENT domain-containing protein</fullName>
    </recommendedName>
</protein>
<dbReference type="InterPro" id="IPR036142">
    <property type="entry name" value="ENT_dom-like_sf"/>
</dbReference>
<proteinExistence type="predicted"/>
<evidence type="ECO:0000313" key="5">
    <source>
        <dbReference type="Proteomes" id="UP000224567"/>
    </source>
</evidence>
<dbReference type="SMART" id="SM00743">
    <property type="entry name" value="Agenet"/>
    <property type="match status" value="2"/>
</dbReference>
<feature type="domain" description="ENT" evidence="3">
    <location>
        <begin position="341"/>
        <end position="429"/>
    </location>
</feature>
<dbReference type="AlphaFoldDB" id="A0A2G2WUS7"/>
<comment type="caution">
    <text evidence="4">The sequence shown here is derived from an EMBL/GenBank/DDBJ whole genome shotgun (WGS) entry which is preliminary data.</text>
</comment>